<dbReference type="GO" id="GO:0015087">
    <property type="term" value="F:cobalt ion transmembrane transporter activity"/>
    <property type="evidence" value="ECO:0007669"/>
    <property type="project" value="TreeGrafter"/>
</dbReference>
<dbReference type="GeneID" id="60422123"/>
<dbReference type="PANTHER" id="PTHR46494:SF1">
    <property type="entry name" value="CORA FAMILY METAL ION TRANSPORTER (EUROFUNG)"/>
    <property type="match status" value="1"/>
</dbReference>
<comment type="subcellular location">
    <subcellularLocation>
        <location evidence="1">Cell membrane</location>
        <topology evidence="1">Multi-pass membrane protein</topology>
    </subcellularLocation>
</comment>
<dbReference type="GO" id="GO:0050897">
    <property type="term" value="F:cobalt ion binding"/>
    <property type="evidence" value="ECO:0007669"/>
    <property type="project" value="TreeGrafter"/>
</dbReference>
<evidence type="ECO:0000313" key="9">
    <source>
        <dbReference type="EMBL" id="ALI36364.1"/>
    </source>
</evidence>
<dbReference type="InterPro" id="IPR002523">
    <property type="entry name" value="MgTranspt_CorA/ZnTranspt_ZntB"/>
</dbReference>
<protein>
    <submittedName>
        <fullName evidence="9">Magnesium transport protein CorA</fullName>
    </submittedName>
</protein>
<dbReference type="OrthoDB" id="28779at2157"/>
<proteinExistence type="inferred from homology"/>
<name>A0A654LXY3_9ARCH</name>
<feature type="transmembrane region" description="Helical" evidence="8">
    <location>
        <begin position="289"/>
        <end position="311"/>
    </location>
</feature>
<comment type="similarity">
    <text evidence="2">Belongs to the CorA metal ion transporter (MIT) (TC 1.A.35) family.</text>
</comment>
<keyword evidence="4" id="KW-1003">Cell membrane</keyword>
<evidence type="ECO:0000256" key="8">
    <source>
        <dbReference type="SAM" id="Phobius"/>
    </source>
</evidence>
<dbReference type="SUPFAM" id="SSF144083">
    <property type="entry name" value="Magnesium transport protein CorA, transmembrane region"/>
    <property type="match status" value="1"/>
</dbReference>
<dbReference type="PANTHER" id="PTHR46494">
    <property type="entry name" value="CORA FAMILY METAL ION TRANSPORTER (EUROFUNG)"/>
    <property type="match status" value="1"/>
</dbReference>
<dbReference type="GO" id="GO:0005886">
    <property type="term" value="C:plasma membrane"/>
    <property type="evidence" value="ECO:0007669"/>
    <property type="project" value="UniProtKB-SubCell"/>
</dbReference>
<dbReference type="KEGG" id="taa:NMY3_02164"/>
<feature type="transmembrane region" description="Helical" evidence="8">
    <location>
        <begin position="258"/>
        <end position="277"/>
    </location>
</feature>
<reference evidence="10" key="1">
    <citation type="submission" date="2015-10" db="EMBL/GenBank/DDBJ databases">
        <title>Niche specialization of a soil ammonia-oxidizing archaeon, Candidatus Nitrosocosmicus oleophilus.</title>
        <authorList>
            <person name="Jung M.-Y."/>
            <person name="Rhee S.-K."/>
        </authorList>
    </citation>
    <scope>NUCLEOTIDE SEQUENCE [LARGE SCALE GENOMIC DNA]</scope>
    <source>
        <strain evidence="10">MY3</strain>
    </source>
</reference>
<dbReference type="InterPro" id="IPR045861">
    <property type="entry name" value="CorA_cytoplasmic_dom"/>
</dbReference>
<evidence type="ECO:0000256" key="7">
    <source>
        <dbReference type="ARBA" id="ARBA00023136"/>
    </source>
</evidence>
<keyword evidence="7 8" id="KW-0472">Membrane</keyword>
<keyword evidence="10" id="KW-1185">Reference proteome</keyword>
<dbReference type="EMBL" id="CP012850">
    <property type="protein sequence ID" value="ALI36364.1"/>
    <property type="molecule type" value="Genomic_DNA"/>
</dbReference>
<keyword evidence="6 8" id="KW-1133">Transmembrane helix</keyword>
<dbReference type="Pfam" id="PF01544">
    <property type="entry name" value="CorA"/>
    <property type="match status" value="1"/>
</dbReference>
<evidence type="ECO:0000256" key="3">
    <source>
        <dbReference type="ARBA" id="ARBA00022448"/>
    </source>
</evidence>
<sequence>MKTKQQIYYNSNGIRTEQEGESDLQSNKLWIDISDPSADDLQSIAKEYDLDEDSIRLIGQKTKRPQIRMLDNYIFSIILDIRFKTIKQLLIEGIYIYVGQNWIITLHSSEVNIFSTIKDTLEKKNQKLLTSNISALYYTLIDEIISRYEQLLTSIELTITDFEQKSLYKKPSKNTLSYLDMVAKQTIIIRRHFWYTRDVINFLTHMQDQDSDIKYLQIAYDDIGQLIELVESYRDTINSTRDLYIANISLQLNDTMRILTVFSVILLPLTLLTGIYGMNGLDLTKLGDIPQGMFVVLVTMALISILLLIFFKRKEWIFNKEDIFNNSDIESPSKD</sequence>
<evidence type="ECO:0000256" key="4">
    <source>
        <dbReference type="ARBA" id="ARBA00022475"/>
    </source>
</evidence>
<evidence type="ECO:0000256" key="5">
    <source>
        <dbReference type="ARBA" id="ARBA00022692"/>
    </source>
</evidence>
<evidence type="ECO:0000313" key="10">
    <source>
        <dbReference type="Proteomes" id="UP000058925"/>
    </source>
</evidence>
<keyword evidence="3" id="KW-0813">Transport</keyword>
<dbReference type="InterPro" id="IPR045863">
    <property type="entry name" value="CorA_TM1_TM2"/>
</dbReference>
<dbReference type="Gene3D" id="1.20.58.340">
    <property type="entry name" value="Magnesium transport protein CorA, transmembrane region"/>
    <property type="match status" value="2"/>
</dbReference>
<organism evidence="9 10">
    <name type="scientific">Candidatus Nitrosocosmicus oleophilus</name>
    <dbReference type="NCBI Taxonomy" id="1353260"/>
    <lineage>
        <taxon>Archaea</taxon>
        <taxon>Nitrososphaerota</taxon>
        <taxon>Nitrososphaeria</taxon>
        <taxon>Nitrososphaerales</taxon>
        <taxon>Nitrososphaeraceae</taxon>
        <taxon>Candidatus Nitrosocosmicus</taxon>
    </lineage>
</organism>
<dbReference type="GO" id="GO:0000287">
    <property type="term" value="F:magnesium ion binding"/>
    <property type="evidence" value="ECO:0007669"/>
    <property type="project" value="TreeGrafter"/>
</dbReference>
<dbReference type="RefSeq" id="WP_196815642.1">
    <property type="nucleotide sequence ID" value="NZ_CP012850.1"/>
</dbReference>
<dbReference type="AlphaFoldDB" id="A0A654LXY3"/>
<dbReference type="Gene3D" id="3.30.460.20">
    <property type="entry name" value="CorA soluble domain-like"/>
    <property type="match status" value="1"/>
</dbReference>
<evidence type="ECO:0000256" key="2">
    <source>
        <dbReference type="ARBA" id="ARBA00009765"/>
    </source>
</evidence>
<evidence type="ECO:0000256" key="6">
    <source>
        <dbReference type="ARBA" id="ARBA00022989"/>
    </source>
</evidence>
<keyword evidence="5 8" id="KW-0812">Transmembrane</keyword>
<gene>
    <name evidence="9" type="primary">corA_5</name>
    <name evidence="9" type="ORF">NMY3_02164</name>
</gene>
<evidence type="ECO:0000256" key="1">
    <source>
        <dbReference type="ARBA" id="ARBA00004651"/>
    </source>
</evidence>
<accession>A0A654LXY3</accession>
<dbReference type="SUPFAM" id="SSF143865">
    <property type="entry name" value="CorA soluble domain-like"/>
    <property type="match status" value="1"/>
</dbReference>
<dbReference type="GO" id="GO:0015095">
    <property type="term" value="F:magnesium ion transmembrane transporter activity"/>
    <property type="evidence" value="ECO:0007669"/>
    <property type="project" value="TreeGrafter"/>
</dbReference>
<dbReference type="Proteomes" id="UP000058925">
    <property type="component" value="Chromosome"/>
</dbReference>